<feature type="chain" id="PRO_5004568609" description="Lipoprotein" evidence="1">
    <location>
        <begin position="22"/>
        <end position="224"/>
    </location>
</feature>
<organism evidence="2 3">
    <name type="scientific">Salipiger mucosus DSM 16094</name>
    <dbReference type="NCBI Taxonomy" id="1123237"/>
    <lineage>
        <taxon>Bacteria</taxon>
        <taxon>Pseudomonadati</taxon>
        <taxon>Pseudomonadota</taxon>
        <taxon>Alphaproteobacteria</taxon>
        <taxon>Rhodobacterales</taxon>
        <taxon>Roseobacteraceae</taxon>
        <taxon>Salipiger</taxon>
    </lineage>
</organism>
<evidence type="ECO:0000313" key="3">
    <source>
        <dbReference type="Proteomes" id="UP000015347"/>
    </source>
</evidence>
<protein>
    <recommendedName>
        <fullName evidence="4">Lipoprotein</fullName>
    </recommendedName>
</protein>
<feature type="signal peptide" evidence="1">
    <location>
        <begin position="1"/>
        <end position="21"/>
    </location>
</feature>
<keyword evidence="1" id="KW-0732">Signal</keyword>
<dbReference type="Proteomes" id="UP000015347">
    <property type="component" value="Unassembled WGS sequence"/>
</dbReference>
<evidence type="ECO:0000256" key="1">
    <source>
        <dbReference type="SAM" id="SignalP"/>
    </source>
</evidence>
<dbReference type="EMBL" id="APVH01000046">
    <property type="protein sequence ID" value="EPX76555.1"/>
    <property type="molecule type" value="Genomic_DNA"/>
</dbReference>
<dbReference type="HOGENOM" id="CLU_1420495_0_0_5"/>
<name>S9REK2_9RHOB</name>
<sequence>MTMRFRSAVLCAAMVALAGCAVPGANRPDASPEEVAAARYRHDGPPAITLYTMVNNRSDAGAHSSLMINAPSQRVVFDPAGSVRAKNVPEVGDVLYGITPDVAEFYGRAHARETYRVRIQRIEVPAEVAERALQLAQASGPVAEAQCTVATSGLLKQLPGFEGISSTWFPVRLADQLAKYPGVTEQVLRENDADDKQIAIAEYEARITAAGPGGRNRSGDQDSQ</sequence>
<dbReference type="eggNOG" id="ENOG50315W2">
    <property type="taxonomic scope" value="Bacteria"/>
</dbReference>
<keyword evidence="3" id="KW-1185">Reference proteome</keyword>
<comment type="caution">
    <text evidence="2">The sequence shown here is derived from an EMBL/GenBank/DDBJ whole genome shotgun (WGS) entry which is preliminary data.</text>
</comment>
<dbReference type="PROSITE" id="PS51257">
    <property type="entry name" value="PROKAR_LIPOPROTEIN"/>
    <property type="match status" value="1"/>
</dbReference>
<accession>S9REK2</accession>
<dbReference type="STRING" id="1123237.Salmuc_00386"/>
<reference evidence="3" key="1">
    <citation type="journal article" date="2014" name="Stand. Genomic Sci.">
        <title>Genome sequence of the exopolysaccharide-producing Salipiger mucosus type strain (DSM 16094(T)), a moderately halophilic member of the Roseobacter clade.</title>
        <authorList>
            <person name="Riedel T."/>
            <person name="Spring S."/>
            <person name="Fiebig A."/>
            <person name="Petersen J."/>
            <person name="Kyrpides N.C."/>
            <person name="Goker M."/>
            <person name="Klenk H.P."/>
        </authorList>
    </citation>
    <scope>NUCLEOTIDE SEQUENCE [LARGE SCALE GENOMIC DNA]</scope>
    <source>
        <strain evidence="3">DSM 16094</strain>
    </source>
</reference>
<proteinExistence type="predicted"/>
<evidence type="ECO:0008006" key="4">
    <source>
        <dbReference type="Google" id="ProtNLM"/>
    </source>
</evidence>
<dbReference type="AlphaFoldDB" id="S9REK2"/>
<evidence type="ECO:0000313" key="2">
    <source>
        <dbReference type="EMBL" id="EPX76555.1"/>
    </source>
</evidence>
<gene>
    <name evidence="2" type="ORF">Salmuc_00386</name>
</gene>